<organism evidence="1 2">
    <name type="scientific">Brachionus plicatilis</name>
    <name type="common">Marine rotifer</name>
    <name type="synonym">Brachionus muelleri</name>
    <dbReference type="NCBI Taxonomy" id="10195"/>
    <lineage>
        <taxon>Eukaryota</taxon>
        <taxon>Metazoa</taxon>
        <taxon>Spiralia</taxon>
        <taxon>Gnathifera</taxon>
        <taxon>Rotifera</taxon>
        <taxon>Eurotatoria</taxon>
        <taxon>Monogononta</taxon>
        <taxon>Pseudotrocha</taxon>
        <taxon>Ploima</taxon>
        <taxon>Brachionidae</taxon>
        <taxon>Brachionus</taxon>
    </lineage>
</organism>
<dbReference type="AlphaFoldDB" id="A0A3M7Q1D2"/>
<proteinExistence type="predicted"/>
<dbReference type="Proteomes" id="UP000276133">
    <property type="component" value="Unassembled WGS sequence"/>
</dbReference>
<evidence type="ECO:0000313" key="1">
    <source>
        <dbReference type="EMBL" id="RNA04811.1"/>
    </source>
</evidence>
<sequence>MHLKERSLNNKIFQKNLSHLIFFVIGKVYSVNFTQNKISHEKKFSRIIFVKLNCVVLYVNHYFDPTKTSLFSKINKKIHQFQ</sequence>
<name>A0A3M7Q1D2_BRAPC</name>
<gene>
    <name evidence="1" type="ORF">BpHYR1_043132</name>
</gene>
<protein>
    <submittedName>
        <fullName evidence="1">Uncharacterized protein</fullName>
    </submittedName>
</protein>
<accession>A0A3M7Q1D2</accession>
<evidence type="ECO:0000313" key="2">
    <source>
        <dbReference type="Proteomes" id="UP000276133"/>
    </source>
</evidence>
<dbReference type="EMBL" id="REGN01007952">
    <property type="protein sequence ID" value="RNA04811.1"/>
    <property type="molecule type" value="Genomic_DNA"/>
</dbReference>
<keyword evidence="2" id="KW-1185">Reference proteome</keyword>
<reference evidence="1 2" key="1">
    <citation type="journal article" date="2018" name="Sci. Rep.">
        <title>Genomic signatures of local adaptation to the degree of environmental predictability in rotifers.</title>
        <authorList>
            <person name="Franch-Gras L."/>
            <person name="Hahn C."/>
            <person name="Garcia-Roger E.M."/>
            <person name="Carmona M.J."/>
            <person name="Serra M."/>
            <person name="Gomez A."/>
        </authorList>
    </citation>
    <scope>NUCLEOTIDE SEQUENCE [LARGE SCALE GENOMIC DNA]</scope>
    <source>
        <strain evidence="1">HYR1</strain>
    </source>
</reference>
<comment type="caution">
    <text evidence="1">The sequence shown here is derived from an EMBL/GenBank/DDBJ whole genome shotgun (WGS) entry which is preliminary data.</text>
</comment>